<dbReference type="STRING" id="1121439.dsat_0616"/>
<evidence type="ECO:0000313" key="3">
    <source>
        <dbReference type="EMBL" id="EPR33175.1"/>
    </source>
</evidence>
<gene>
    <name evidence="3" type="ORF">dsat_0616</name>
</gene>
<dbReference type="OrthoDB" id="9790466at2"/>
<dbReference type="PANTHER" id="PTHR43228">
    <property type="entry name" value="TWO-COMPONENT RESPONSE REGULATOR"/>
    <property type="match status" value="1"/>
</dbReference>
<keyword evidence="4" id="KW-1185">Reference proteome</keyword>
<dbReference type="PROSITE" id="PS50110">
    <property type="entry name" value="RESPONSE_REGULATORY"/>
    <property type="match status" value="1"/>
</dbReference>
<dbReference type="PANTHER" id="PTHR43228:SF1">
    <property type="entry name" value="TWO-COMPONENT RESPONSE REGULATOR ARR22"/>
    <property type="match status" value="1"/>
</dbReference>
<accession>S7T9E8</accession>
<dbReference type="EMBL" id="ATHI01000026">
    <property type="protein sequence ID" value="EPR33175.1"/>
    <property type="molecule type" value="Genomic_DNA"/>
</dbReference>
<dbReference type="PATRIC" id="fig|1121439.3.peg.1972"/>
<dbReference type="SMART" id="SM00448">
    <property type="entry name" value="REC"/>
    <property type="match status" value="1"/>
</dbReference>
<evidence type="ECO:0000313" key="4">
    <source>
        <dbReference type="Proteomes" id="UP000014975"/>
    </source>
</evidence>
<evidence type="ECO:0000259" key="2">
    <source>
        <dbReference type="PROSITE" id="PS50110"/>
    </source>
</evidence>
<dbReference type="Pfam" id="PF00072">
    <property type="entry name" value="Response_reg"/>
    <property type="match status" value="1"/>
</dbReference>
<dbReference type="eggNOG" id="COG0745">
    <property type="taxonomic scope" value="Bacteria"/>
</dbReference>
<organism evidence="3 4">
    <name type="scientific">Alkalidesulfovibrio alkalitolerans DSM 16529</name>
    <dbReference type="NCBI Taxonomy" id="1121439"/>
    <lineage>
        <taxon>Bacteria</taxon>
        <taxon>Pseudomonadati</taxon>
        <taxon>Thermodesulfobacteriota</taxon>
        <taxon>Desulfovibrionia</taxon>
        <taxon>Desulfovibrionales</taxon>
        <taxon>Desulfovibrionaceae</taxon>
        <taxon>Alkalidesulfovibrio</taxon>
    </lineage>
</organism>
<name>S7T9E8_9BACT</name>
<dbReference type="RefSeq" id="WP_020887310.1">
    <property type="nucleotide sequence ID" value="NZ_ATHI01000026.1"/>
</dbReference>
<dbReference type="Proteomes" id="UP000014975">
    <property type="component" value="Unassembled WGS sequence"/>
</dbReference>
<keyword evidence="1" id="KW-0597">Phosphoprotein</keyword>
<dbReference type="InterPro" id="IPR001789">
    <property type="entry name" value="Sig_transdc_resp-reg_receiver"/>
</dbReference>
<dbReference type="InterPro" id="IPR011006">
    <property type="entry name" value="CheY-like_superfamily"/>
</dbReference>
<protein>
    <submittedName>
        <fullName evidence="3">Response regulator receiver protein</fullName>
    </submittedName>
</protein>
<dbReference type="Gene3D" id="3.40.50.2300">
    <property type="match status" value="1"/>
</dbReference>
<dbReference type="AlphaFoldDB" id="S7T9E8"/>
<feature type="modified residue" description="4-aspartylphosphate" evidence="1">
    <location>
        <position position="55"/>
    </location>
</feature>
<reference evidence="3 4" key="1">
    <citation type="journal article" date="2013" name="Genome Announc.">
        <title>Draft genome sequences for three mercury-methylating, sulfate-reducing bacteria.</title>
        <authorList>
            <person name="Brown S.D."/>
            <person name="Hurt R.A.Jr."/>
            <person name="Gilmour C.C."/>
            <person name="Elias D.A."/>
        </authorList>
    </citation>
    <scope>NUCLEOTIDE SEQUENCE [LARGE SCALE GENOMIC DNA]</scope>
    <source>
        <strain evidence="3 4">DSM 16529</strain>
    </source>
</reference>
<proteinExistence type="predicted"/>
<dbReference type="GO" id="GO:0000160">
    <property type="term" value="P:phosphorelay signal transduction system"/>
    <property type="evidence" value="ECO:0007669"/>
    <property type="project" value="InterPro"/>
</dbReference>
<sequence length="136" mass="15433">MRVLIVDDDFYCRSYLQEILHPHAFCDVAVNGDEAIYAFRRALTEAKPYDLICMDLVMPEIDGHHALREIREIEREHGISEETQAKVIITTVLDDSEDTHNAFFLGGATSFLVKPIDETMILTELKRLGLIPDKAG</sequence>
<feature type="domain" description="Response regulatory" evidence="2">
    <location>
        <begin position="2"/>
        <end position="129"/>
    </location>
</feature>
<dbReference type="SUPFAM" id="SSF52172">
    <property type="entry name" value="CheY-like"/>
    <property type="match status" value="1"/>
</dbReference>
<comment type="caution">
    <text evidence="3">The sequence shown here is derived from an EMBL/GenBank/DDBJ whole genome shotgun (WGS) entry which is preliminary data.</text>
</comment>
<evidence type="ECO:0000256" key="1">
    <source>
        <dbReference type="PROSITE-ProRule" id="PRU00169"/>
    </source>
</evidence>
<dbReference type="InterPro" id="IPR052048">
    <property type="entry name" value="ST_Response_Regulator"/>
</dbReference>